<dbReference type="PANTHER" id="PTHR26392:SF92">
    <property type="entry name" value="PROTEIN KINASE DOMAIN-CONTAINING PROTEIN"/>
    <property type="match status" value="1"/>
</dbReference>
<dbReference type="PROSITE" id="PS00107">
    <property type="entry name" value="PROTEIN_KINASE_ATP"/>
    <property type="match status" value="1"/>
</dbReference>
<dbReference type="SMART" id="SM00220">
    <property type="entry name" value="S_TKc"/>
    <property type="match status" value="1"/>
</dbReference>
<evidence type="ECO:0000313" key="9">
    <source>
        <dbReference type="Proteomes" id="UP001159427"/>
    </source>
</evidence>
<keyword evidence="6" id="KW-1133">Transmembrane helix</keyword>
<keyword evidence="3 5" id="KW-0547">Nucleotide-binding</keyword>
<reference evidence="8 9" key="1">
    <citation type="submission" date="2022-05" db="EMBL/GenBank/DDBJ databases">
        <authorList>
            <consortium name="Genoscope - CEA"/>
            <person name="William W."/>
        </authorList>
    </citation>
    <scope>NUCLEOTIDE SEQUENCE [LARGE SCALE GENOMIC DNA]</scope>
</reference>
<feature type="binding site" evidence="5">
    <location>
        <position position="742"/>
    </location>
    <ligand>
        <name>ATP</name>
        <dbReference type="ChEBI" id="CHEBI:30616"/>
    </ligand>
</feature>
<evidence type="ECO:0000256" key="4">
    <source>
        <dbReference type="ARBA" id="ARBA00022840"/>
    </source>
</evidence>
<accession>A0ABN8MBZ3</accession>
<comment type="caution">
    <text evidence="8">The sequence shown here is derived from an EMBL/GenBank/DDBJ whole genome shotgun (WGS) entry which is preliminary data.</text>
</comment>
<evidence type="ECO:0000256" key="1">
    <source>
        <dbReference type="ARBA" id="ARBA00008171"/>
    </source>
</evidence>
<evidence type="ECO:0000259" key="7">
    <source>
        <dbReference type="PROSITE" id="PS50011"/>
    </source>
</evidence>
<dbReference type="InterPro" id="IPR000719">
    <property type="entry name" value="Prot_kinase_dom"/>
</dbReference>
<dbReference type="Proteomes" id="UP001159427">
    <property type="component" value="Unassembled WGS sequence"/>
</dbReference>
<dbReference type="InterPro" id="IPR001245">
    <property type="entry name" value="Ser-Thr/Tyr_kinase_cat_dom"/>
</dbReference>
<comment type="similarity">
    <text evidence="1">Belongs to the protein kinase superfamily. TKL Ser/Thr protein kinase family. ROCO subfamily.</text>
</comment>
<dbReference type="InterPro" id="IPR045063">
    <property type="entry name" value="Dynamin_N"/>
</dbReference>
<dbReference type="EMBL" id="CALNXI010000347">
    <property type="protein sequence ID" value="CAH3025328.1"/>
    <property type="molecule type" value="Genomic_DNA"/>
</dbReference>
<keyword evidence="2" id="KW-0418">Kinase</keyword>
<dbReference type="Pfam" id="PF00350">
    <property type="entry name" value="Dynamin_N"/>
    <property type="match status" value="1"/>
</dbReference>
<evidence type="ECO:0000256" key="2">
    <source>
        <dbReference type="ARBA" id="ARBA00022527"/>
    </source>
</evidence>
<keyword evidence="9" id="KW-1185">Reference proteome</keyword>
<dbReference type="InterPro" id="IPR008271">
    <property type="entry name" value="Ser/Thr_kinase_AS"/>
</dbReference>
<dbReference type="PROSITE" id="PS50011">
    <property type="entry name" value="PROTEIN_KINASE_DOM"/>
    <property type="match status" value="1"/>
</dbReference>
<dbReference type="Pfam" id="PF07714">
    <property type="entry name" value="PK_Tyr_Ser-Thr"/>
    <property type="match status" value="1"/>
</dbReference>
<name>A0ABN8MBZ3_9CNID</name>
<dbReference type="PANTHER" id="PTHR26392">
    <property type="entry name" value="MITOGEN-ACTIVATED PROTEIN KINASE KINASE KINASE 7-RELATED"/>
    <property type="match status" value="1"/>
</dbReference>
<proteinExistence type="inferred from homology"/>
<protein>
    <recommendedName>
        <fullName evidence="7">Protein kinase domain-containing protein</fullName>
    </recommendedName>
</protein>
<dbReference type="PROSITE" id="PS00108">
    <property type="entry name" value="PROTEIN_KINASE_ST"/>
    <property type="match status" value="1"/>
</dbReference>
<dbReference type="Gene3D" id="3.40.50.300">
    <property type="entry name" value="P-loop containing nucleotide triphosphate hydrolases"/>
    <property type="match status" value="1"/>
</dbReference>
<sequence>MAAAKTKSIDEIDDIGEMFEAMAALDISSKGLQTLQDMKDRVKSTIHQSSKSPSWSAGQAFSILTDAQEDDIKKRTILLSLYIGAEELVNKLDSKIRALLQQSVGNLEEKIENHKLQLTRKEYFVLVAGETGSGKSSLINLILGEELLPYSVLSTTSTICELKFGKERKIVAHFKDQDRPEKIILLKELTEQGYLQQISPYVHVKTDRERGSVFKKIELFWPHSLLEKGIVIIDSPGIGESDIMDEIVTRYLPQAFAFIYVINSANAGGVQKDRLEKLLEEVRNISLERQGELPSKCALFVCNKWDQVPGKEVNEVKNHVVKKLPRCWPGVEPESQITHMSTTKASKAQGHGYITNEFSNLMNGLRLMVLKSIEARLEIHWKWLDYLLSRIIYQARAFVMNASRDRDKVIREMGEIVNRLEAIEEQQSEVVADLHQHLKTRTKVALQNLSEYLSSEEVKVRFISWTLDEVPRSEDSWEVTKNEITKALSRRLREFIEQWEEDNKVFTNARASLVEHFQTRYNFVEGQLRNLESAITADSISFKVQLSLETNFSLTEKVIFGVTSPIWVPLGLVALVIGVPIYGIMVVKSKLEERKKIKNYEEDKCAFMREASAVYLEDLKDKELLKPFVKEQMKEAKVCLKQIEARLPELIEADKMLCKQLLEERRSQKDIKDRYQPIMDEGSLIRGTLAEFGFKEVRATDIAADNLNWKQEASSCLGRGAFGAVYQGEMKRDQDSYIVALKLYNDVLDATNASLFMAEVQILRKLNHPHIVKFYGTSLLPDQGSVRIILVLEWCKGNLQDHIFKNRQSIPGKSKRTDAIQNVRQWVKEITDALAYIHGQGIVHRDLKLENVLLSEENSVKVTDVGISKAAVDITGTIAGSPAYIAPEVFQSKVYDSKADIYSLGVMLWEIWYGDRAFAKTESVSLEAFFSMVDSGCRPELLEDHLDPPPCWQELMKECWEAMPEKRPSAKQCHKRVLEFF</sequence>
<organism evidence="8 9">
    <name type="scientific">Porites evermanni</name>
    <dbReference type="NCBI Taxonomy" id="104178"/>
    <lineage>
        <taxon>Eukaryota</taxon>
        <taxon>Metazoa</taxon>
        <taxon>Cnidaria</taxon>
        <taxon>Anthozoa</taxon>
        <taxon>Hexacorallia</taxon>
        <taxon>Scleractinia</taxon>
        <taxon>Fungiina</taxon>
        <taxon>Poritidae</taxon>
        <taxon>Porites</taxon>
    </lineage>
</organism>
<evidence type="ECO:0000256" key="5">
    <source>
        <dbReference type="PROSITE-ProRule" id="PRU10141"/>
    </source>
</evidence>
<dbReference type="InterPro" id="IPR025662">
    <property type="entry name" value="Sigma_54_int_dom_ATP-bd_1"/>
</dbReference>
<dbReference type="SUPFAM" id="SSF56112">
    <property type="entry name" value="Protein kinase-like (PK-like)"/>
    <property type="match status" value="1"/>
</dbReference>
<keyword evidence="6" id="KW-0472">Membrane</keyword>
<evidence type="ECO:0000256" key="6">
    <source>
        <dbReference type="SAM" id="Phobius"/>
    </source>
</evidence>
<dbReference type="InterPro" id="IPR017441">
    <property type="entry name" value="Protein_kinase_ATP_BS"/>
</dbReference>
<dbReference type="InterPro" id="IPR027417">
    <property type="entry name" value="P-loop_NTPase"/>
</dbReference>
<evidence type="ECO:0000256" key="3">
    <source>
        <dbReference type="ARBA" id="ARBA00022741"/>
    </source>
</evidence>
<evidence type="ECO:0000313" key="8">
    <source>
        <dbReference type="EMBL" id="CAH3025328.1"/>
    </source>
</evidence>
<dbReference type="InterPro" id="IPR011009">
    <property type="entry name" value="Kinase-like_dom_sf"/>
</dbReference>
<keyword evidence="6" id="KW-0812">Transmembrane</keyword>
<gene>
    <name evidence="8" type="ORF">PEVE_00025729</name>
</gene>
<feature type="domain" description="Protein kinase" evidence="7">
    <location>
        <begin position="711"/>
        <end position="981"/>
    </location>
</feature>
<keyword evidence="2" id="KW-0723">Serine/threonine-protein kinase</keyword>
<keyword evidence="4 5" id="KW-0067">ATP-binding</keyword>
<dbReference type="PROSITE" id="PS00675">
    <property type="entry name" value="SIGMA54_INTERACT_1"/>
    <property type="match status" value="1"/>
</dbReference>
<dbReference type="Gene3D" id="1.10.510.10">
    <property type="entry name" value="Transferase(Phosphotransferase) domain 1"/>
    <property type="match status" value="1"/>
</dbReference>
<dbReference type="SUPFAM" id="SSF52540">
    <property type="entry name" value="P-loop containing nucleoside triphosphate hydrolases"/>
    <property type="match status" value="1"/>
</dbReference>
<feature type="transmembrane region" description="Helical" evidence="6">
    <location>
        <begin position="566"/>
        <end position="587"/>
    </location>
</feature>
<keyword evidence="2" id="KW-0808">Transferase</keyword>